<dbReference type="EMBL" id="BPLR01003451">
    <property type="protein sequence ID" value="GIX84791.1"/>
    <property type="molecule type" value="Genomic_DNA"/>
</dbReference>
<evidence type="ECO:0000313" key="1">
    <source>
        <dbReference type="EMBL" id="GIX84791.1"/>
    </source>
</evidence>
<protein>
    <recommendedName>
        <fullName evidence="3">Maturase K</fullName>
    </recommendedName>
</protein>
<name>A0AAV4NM28_CAEEX</name>
<gene>
    <name evidence="1" type="ORF">CEXT_603111</name>
</gene>
<accession>A0AAV4NM28</accession>
<organism evidence="1 2">
    <name type="scientific">Caerostris extrusa</name>
    <name type="common">Bark spider</name>
    <name type="synonym">Caerostris bankana</name>
    <dbReference type="NCBI Taxonomy" id="172846"/>
    <lineage>
        <taxon>Eukaryota</taxon>
        <taxon>Metazoa</taxon>
        <taxon>Ecdysozoa</taxon>
        <taxon>Arthropoda</taxon>
        <taxon>Chelicerata</taxon>
        <taxon>Arachnida</taxon>
        <taxon>Araneae</taxon>
        <taxon>Araneomorphae</taxon>
        <taxon>Entelegynae</taxon>
        <taxon>Araneoidea</taxon>
        <taxon>Araneidae</taxon>
        <taxon>Caerostris</taxon>
    </lineage>
</organism>
<sequence>MRLFSRSLQQKLLKNVWTHSNSLMDFGRNAFVYKIITAFRCSKVPLPSVLATISQFSSIRGRWYRREKKETRINLYFSLPKWAKDLMTANATGDKSHLSSSNLCPGIDV</sequence>
<dbReference type="Proteomes" id="UP001054945">
    <property type="component" value="Unassembled WGS sequence"/>
</dbReference>
<reference evidence="1 2" key="1">
    <citation type="submission" date="2021-06" db="EMBL/GenBank/DDBJ databases">
        <title>Caerostris extrusa draft genome.</title>
        <authorList>
            <person name="Kono N."/>
            <person name="Arakawa K."/>
        </authorList>
    </citation>
    <scope>NUCLEOTIDE SEQUENCE [LARGE SCALE GENOMIC DNA]</scope>
</reference>
<keyword evidence="2" id="KW-1185">Reference proteome</keyword>
<comment type="caution">
    <text evidence="1">The sequence shown here is derived from an EMBL/GenBank/DDBJ whole genome shotgun (WGS) entry which is preliminary data.</text>
</comment>
<evidence type="ECO:0008006" key="3">
    <source>
        <dbReference type="Google" id="ProtNLM"/>
    </source>
</evidence>
<proteinExistence type="predicted"/>
<evidence type="ECO:0000313" key="2">
    <source>
        <dbReference type="Proteomes" id="UP001054945"/>
    </source>
</evidence>
<dbReference type="AlphaFoldDB" id="A0AAV4NM28"/>